<dbReference type="PRINTS" id="PR00032">
    <property type="entry name" value="HTHARAC"/>
</dbReference>
<keyword evidence="2" id="KW-0238">DNA-binding</keyword>
<dbReference type="EMBL" id="QRDW01000006">
    <property type="protein sequence ID" value="RED49115.1"/>
    <property type="molecule type" value="Genomic_DNA"/>
</dbReference>
<dbReference type="SMART" id="SM00342">
    <property type="entry name" value="HTH_ARAC"/>
    <property type="match status" value="1"/>
</dbReference>
<evidence type="ECO:0000313" key="6">
    <source>
        <dbReference type="Proteomes" id="UP000256845"/>
    </source>
</evidence>
<dbReference type="InterPro" id="IPR018062">
    <property type="entry name" value="HTH_AraC-typ_CS"/>
</dbReference>
<dbReference type="GO" id="GO:0043565">
    <property type="term" value="F:sequence-specific DNA binding"/>
    <property type="evidence" value="ECO:0007669"/>
    <property type="project" value="InterPro"/>
</dbReference>
<keyword evidence="6" id="KW-1185">Reference proteome</keyword>
<dbReference type="PROSITE" id="PS01124">
    <property type="entry name" value="HTH_ARAC_FAMILY_2"/>
    <property type="match status" value="1"/>
</dbReference>
<protein>
    <submittedName>
        <fullName evidence="5">AraC family transcriptional regulator</fullName>
    </submittedName>
</protein>
<dbReference type="GO" id="GO:0003700">
    <property type="term" value="F:DNA-binding transcription factor activity"/>
    <property type="evidence" value="ECO:0007669"/>
    <property type="project" value="InterPro"/>
</dbReference>
<dbReference type="RefSeq" id="WP_115937320.1">
    <property type="nucleotide sequence ID" value="NZ_QRDW01000006.1"/>
</dbReference>
<feature type="domain" description="HTH araC/xylS-type" evidence="4">
    <location>
        <begin position="146"/>
        <end position="244"/>
    </location>
</feature>
<dbReference type="InterPro" id="IPR050204">
    <property type="entry name" value="AraC_XylS_family_regulators"/>
</dbReference>
<dbReference type="PROSITE" id="PS00041">
    <property type="entry name" value="HTH_ARAC_FAMILY_1"/>
    <property type="match status" value="1"/>
</dbReference>
<keyword evidence="3" id="KW-0804">Transcription</keyword>
<organism evidence="5 6">
    <name type="scientific">Aestuariispira insulae</name>
    <dbReference type="NCBI Taxonomy" id="1461337"/>
    <lineage>
        <taxon>Bacteria</taxon>
        <taxon>Pseudomonadati</taxon>
        <taxon>Pseudomonadota</taxon>
        <taxon>Alphaproteobacteria</taxon>
        <taxon>Rhodospirillales</taxon>
        <taxon>Kiloniellaceae</taxon>
        <taxon>Aestuariispira</taxon>
    </lineage>
</organism>
<dbReference type="InterPro" id="IPR018060">
    <property type="entry name" value="HTH_AraC"/>
</dbReference>
<dbReference type="AlphaFoldDB" id="A0A3D9HI63"/>
<dbReference type="Pfam" id="PF12833">
    <property type="entry name" value="HTH_18"/>
    <property type="match status" value="1"/>
</dbReference>
<dbReference type="InterPro" id="IPR009057">
    <property type="entry name" value="Homeodomain-like_sf"/>
</dbReference>
<dbReference type="PANTHER" id="PTHR46796">
    <property type="entry name" value="HTH-TYPE TRANSCRIPTIONAL ACTIVATOR RHAS-RELATED"/>
    <property type="match status" value="1"/>
</dbReference>
<dbReference type="OrthoDB" id="110167at2"/>
<gene>
    <name evidence="5" type="ORF">DFP90_10692</name>
</gene>
<dbReference type="InterPro" id="IPR011051">
    <property type="entry name" value="RmlC_Cupin_sf"/>
</dbReference>
<dbReference type="InterPro" id="IPR020449">
    <property type="entry name" value="Tscrpt_reg_AraC-type_HTH"/>
</dbReference>
<dbReference type="Pfam" id="PF14525">
    <property type="entry name" value="AraC_binding_2"/>
    <property type="match status" value="1"/>
</dbReference>
<proteinExistence type="predicted"/>
<dbReference type="InterPro" id="IPR035418">
    <property type="entry name" value="AraC-bd_2"/>
</dbReference>
<evidence type="ECO:0000313" key="5">
    <source>
        <dbReference type="EMBL" id="RED49115.1"/>
    </source>
</evidence>
<dbReference type="Gene3D" id="1.10.10.60">
    <property type="entry name" value="Homeodomain-like"/>
    <property type="match status" value="2"/>
</dbReference>
<evidence type="ECO:0000256" key="1">
    <source>
        <dbReference type="ARBA" id="ARBA00023015"/>
    </source>
</evidence>
<comment type="caution">
    <text evidence="5">The sequence shown here is derived from an EMBL/GenBank/DDBJ whole genome shotgun (WGS) entry which is preliminary data.</text>
</comment>
<evidence type="ECO:0000259" key="4">
    <source>
        <dbReference type="PROSITE" id="PS01124"/>
    </source>
</evidence>
<dbReference type="Gene3D" id="2.60.120.10">
    <property type="entry name" value="Jelly Rolls"/>
    <property type="match status" value="1"/>
</dbReference>
<evidence type="ECO:0000256" key="3">
    <source>
        <dbReference type="ARBA" id="ARBA00023163"/>
    </source>
</evidence>
<dbReference type="SUPFAM" id="SSF46689">
    <property type="entry name" value="Homeodomain-like"/>
    <property type="match status" value="2"/>
</dbReference>
<accession>A0A3D9HI63</accession>
<keyword evidence="1" id="KW-0805">Transcription regulation</keyword>
<dbReference type="SUPFAM" id="SSF51182">
    <property type="entry name" value="RmlC-like cupins"/>
    <property type="match status" value="1"/>
</dbReference>
<dbReference type="PANTHER" id="PTHR46796:SF10">
    <property type="entry name" value="TRANSCRIPTIONAL ACTIVATOR FEAR"/>
    <property type="match status" value="1"/>
</dbReference>
<sequence>MPDEIDEPHIGIREYHALEDSHAHDYHQILLPLRGTLGMETGGREGLAGGNAGVVIPRSATHRFWCEDKSQFLVIDLPAESLEIPKKSQSGFFSLSPALQHLTRFAELAVRENRYEDIRPLIIPLVTQVLKSDGFARDHQMVAQLSAACALIDRHFAEPLSYEVIADKSGLSVSRLISLFKRWMNCTPADYLSAVRLKEARQLLQASGHSIAEISHRCGFSEQSALTRAFKRQFGITPAAFRKTMETR</sequence>
<evidence type="ECO:0000256" key="2">
    <source>
        <dbReference type="ARBA" id="ARBA00023125"/>
    </source>
</evidence>
<dbReference type="Proteomes" id="UP000256845">
    <property type="component" value="Unassembled WGS sequence"/>
</dbReference>
<name>A0A3D9HI63_9PROT</name>
<reference evidence="5 6" key="1">
    <citation type="submission" date="2018-07" db="EMBL/GenBank/DDBJ databases">
        <title>Genomic Encyclopedia of Type Strains, Phase III (KMG-III): the genomes of soil and plant-associated and newly described type strains.</title>
        <authorList>
            <person name="Whitman W."/>
        </authorList>
    </citation>
    <scope>NUCLEOTIDE SEQUENCE [LARGE SCALE GENOMIC DNA]</scope>
    <source>
        <strain evidence="5 6">CECT 8488</strain>
    </source>
</reference>
<dbReference type="InterPro" id="IPR014710">
    <property type="entry name" value="RmlC-like_jellyroll"/>
</dbReference>